<gene>
    <name evidence="1" type="ORF">BWGOE8_12910</name>
</gene>
<name>A0A1E8BBK2_BACMY</name>
<protein>
    <submittedName>
        <fullName evidence="1">PglZ domain protein</fullName>
    </submittedName>
</protein>
<comment type="caution">
    <text evidence="1">The sequence shown here is derived from an EMBL/GenBank/DDBJ whole genome shotgun (WGS) entry which is preliminary data.</text>
</comment>
<proteinExistence type="predicted"/>
<evidence type="ECO:0000313" key="2">
    <source>
        <dbReference type="Proteomes" id="UP000175706"/>
    </source>
</evidence>
<dbReference type="RefSeq" id="WP_070141361.1">
    <property type="nucleotide sequence ID" value="NZ_LXLT01000018.1"/>
</dbReference>
<dbReference type="AlphaFoldDB" id="A0A1E8BBK2"/>
<dbReference type="PATRIC" id="fig|86662.25.peg.1271"/>
<dbReference type="Proteomes" id="UP000175706">
    <property type="component" value="Unassembled WGS sequence"/>
</dbReference>
<dbReference type="EMBL" id="LXLT01000018">
    <property type="protein sequence ID" value="OFD82706.1"/>
    <property type="molecule type" value="Genomic_DNA"/>
</dbReference>
<reference evidence="1 2" key="1">
    <citation type="submission" date="2016-05" db="EMBL/GenBank/DDBJ databases">
        <title>Bacillus thuringiensis and Bacillus weihenstephanensis as novel biocontrol agents of wilt causing Verticillium species.</title>
        <authorList>
            <person name="Hollensteiner J."/>
            <person name="Wemheuer F."/>
            <person name="Harting R."/>
            <person name="Kolarzyk A."/>
            <person name="Diaz-Valerio S."/>
            <person name="Poehlein A."/>
            <person name="Brzuszkiewicz E."/>
            <person name="Nesemann K."/>
            <person name="Braus-Stromeyer S."/>
            <person name="Braus G."/>
            <person name="Daniel R."/>
            <person name="Liesegang H."/>
        </authorList>
    </citation>
    <scope>NUCLEOTIDE SEQUENCE [LARGE SCALE GENOMIC DNA]</scope>
    <source>
        <strain evidence="1 2">GOE8</strain>
    </source>
</reference>
<sequence>MNMGQIVSALSDIFNEPLKDGEQRKIVFWLDKDNEFTEEIGQLTLDGVIVHVLTDRNQFYTKYLVEEENPTSSYLIYTSIELGVEDNWLADTVLYSKTFYADRVSLILSDLHIDPSLRGVIKKYERFFNNKERFRKFQAYEIDLYSEEVIELAIMSVLCNVKTPDFEAVLKVILMDMLDDNENKYLSLIGRFFDSNVFWTYVGNHYGYEREEKTLKTLFIHLTVTAFSHSVNEEYLTDVKSFIAERNKTNALVFIDHWMHHKTDCVVFDEYAEIVEQEIQFSRIVKSIPVEEFKQADTFPYLDRAIIIYIANSLVTNLEDYEEYTKLIKLRRVKHYYEKYASVYEALYYTVKMHEFYKKYHQGIPQGRAIDLYQSYVKEYYCMDTYYRKFYVAYDEESNHELLKKLKTLVENLYTNWYMGELSSHWSQAVNVEMTQEWSLPGVRNQQAFYSSVIAPKIRNGDRVFVIVSDAMRYEIGVELAERLNAETIGVCDVQTLLGVVPSVTKLGMASLLPHKDIDFDANGRVLVDGKDSAGLENRKKIIELEVEDSFAIHFQDVLTMNKAGRRETFKGKKLIYFYHDTIDAMGDKASTEVYTFNAVETALNQLYELVKIIRDDLSGTNIYITADHGFLYQRDALEESDKIEKELMDTIEVKRRYMLSKEHRKVSGQLAIDLSTVVKNEQQLTAYVPNATIRYRMQGSGVNFVHGGASLQEIAVPLLSFKNKRAGQKGSQAIQKVDIKLTNTTRKITNSIFHLEFFQTEKVEDKVIPRTVVIYMTDSEGNVLSNEETIIGDRLFDNPADRTFKLRFVLKSISYDRNKEYYLLVKDIETGVVVEKVLFSINLGIVSDFDF</sequence>
<accession>A0A1E8BBK2</accession>
<dbReference type="NCBIfam" id="TIGR02687">
    <property type="entry name" value="BREX-1 system phosphatase PglZ type A"/>
    <property type="match status" value="1"/>
</dbReference>
<dbReference type="Pfam" id="PF08665">
    <property type="entry name" value="PglZ"/>
    <property type="match status" value="1"/>
</dbReference>
<evidence type="ECO:0000313" key="1">
    <source>
        <dbReference type="EMBL" id="OFD82706.1"/>
    </source>
</evidence>
<organism evidence="1 2">
    <name type="scientific">Bacillus mycoides</name>
    <dbReference type="NCBI Taxonomy" id="1405"/>
    <lineage>
        <taxon>Bacteria</taxon>
        <taxon>Bacillati</taxon>
        <taxon>Bacillota</taxon>
        <taxon>Bacilli</taxon>
        <taxon>Bacillales</taxon>
        <taxon>Bacillaceae</taxon>
        <taxon>Bacillus</taxon>
        <taxon>Bacillus cereus group</taxon>
    </lineage>
</organism>
<dbReference type="InterPro" id="IPR014060">
    <property type="entry name" value="PglZ"/>
</dbReference>